<evidence type="ECO:0000313" key="5">
    <source>
        <dbReference type="Proteomes" id="UP000310017"/>
    </source>
</evidence>
<name>A0A5B7SRB0_9FLAO</name>
<dbReference type="OrthoDB" id="7210452at2"/>
<protein>
    <submittedName>
        <fullName evidence="4">Alginate lyase family protein</fullName>
    </submittedName>
</protein>
<dbReference type="Proteomes" id="UP000310017">
    <property type="component" value="Chromosome"/>
</dbReference>
<organism evidence="4 5">
    <name type="scientific">Aggregatimonas sangjinii</name>
    <dbReference type="NCBI Taxonomy" id="2583587"/>
    <lineage>
        <taxon>Bacteria</taxon>
        <taxon>Pseudomonadati</taxon>
        <taxon>Bacteroidota</taxon>
        <taxon>Flavobacteriia</taxon>
        <taxon>Flavobacteriales</taxon>
        <taxon>Flavobacteriaceae</taxon>
        <taxon>Aggregatimonas</taxon>
    </lineage>
</organism>
<dbReference type="GO" id="GO:0042597">
    <property type="term" value="C:periplasmic space"/>
    <property type="evidence" value="ECO:0007669"/>
    <property type="project" value="InterPro"/>
</dbReference>
<sequence>MIDLLKIVCFGYIIGLNLQCGAQESQDLTTMEEPDVTIESENILISNTFTVYDFEKLSEVKSDIDGNSEVYRAAYEKLIRDADKALNEGPFSVMQKTQTAPSGNKHDYLSLAPYWWPDPDKADGLPWIRRDGEINPLTRGNNVDEPAKDKMIGNVKTLSLAYFFSDDNRYVEKVKELLSVWFVDEATRMNPNLNYAQGVPGSSEGRGFGVIEFAGISNIITAIEILELENQLDSSLGVPLRKWLGDYLDWLQTSELGLFEKTRKNNHGTLYDIQEVSLLLFFDKTAEAKAVLETVIENRISAQIEPDGSQPDELKRTKALTYSILNLSGLTKLAFLGRKKGVEVDLWNYESPTGDIQKAYAYLAPFLNEETIWPYQQLGSMENALERLRRMFVTAGSMLQIEAYCELEADSTDTTNIQKLLYPCNP</sequence>
<reference evidence="4 5" key="1">
    <citation type="submission" date="2019-05" db="EMBL/GenBank/DDBJ databases">
        <title>Genome sequencing of F202Z8.</title>
        <authorList>
            <person name="Kwon Y.M."/>
        </authorList>
    </citation>
    <scope>NUCLEOTIDE SEQUENCE [LARGE SCALE GENOMIC DNA]</scope>
    <source>
        <strain evidence="4 5">F202Z8</strain>
    </source>
</reference>
<evidence type="ECO:0000313" key="4">
    <source>
        <dbReference type="EMBL" id="QCW99552.1"/>
    </source>
</evidence>
<feature type="domain" description="Alginate lyase" evidence="3">
    <location>
        <begin position="92"/>
        <end position="373"/>
    </location>
</feature>
<dbReference type="RefSeq" id="WP_138851905.1">
    <property type="nucleotide sequence ID" value="NZ_CP040710.1"/>
</dbReference>
<keyword evidence="2 4" id="KW-0456">Lyase</keyword>
<proteinExistence type="predicted"/>
<gene>
    <name evidence="4" type="ORF">FGM00_05310</name>
</gene>
<dbReference type="KEGG" id="asag:FGM00_05310"/>
<keyword evidence="5" id="KW-1185">Reference proteome</keyword>
<dbReference type="EMBL" id="CP040710">
    <property type="protein sequence ID" value="QCW99552.1"/>
    <property type="molecule type" value="Genomic_DNA"/>
</dbReference>
<dbReference type="GO" id="GO:0016829">
    <property type="term" value="F:lyase activity"/>
    <property type="evidence" value="ECO:0007669"/>
    <property type="project" value="UniProtKB-KW"/>
</dbReference>
<evidence type="ECO:0000259" key="3">
    <source>
        <dbReference type="Pfam" id="PF05426"/>
    </source>
</evidence>
<accession>A0A5B7SRB0</accession>
<evidence type="ECO:0000256" key="2">
    <source>
        <dbReference type="ARBA" id="ARBA00023239"/>
    </source>
</evidence>
<dbReference type="Gene3D" id="1.50.10.100">
    <property type="entry name" value="Chondroitin AC/alginate lyase"/>
    <property type="match status" value="1"/>
</dbReference>
<dbReference type="Pfam" id="PF05426">
    <property type="entry name" value="Alginate_lyase"/>
    <property type="match status" value="1"/>
</dbReference>
<keyword evidence="1" id="KW-0732">Signal</keyword>
<evidence type="ECO:0000256" key="1">
    <source>
        <dbReference type="ARBA" id="ARBA00022729"/>
    </source>
</evidence>
<dbReference type="AlphaFoldDB" id="A0A5B7SRB0"/>
<dbReference type="InterPro" id="IPR008397">
    <property type="entry name" value="Alginate_lyase_dom"/>
</dbReference>
<dbReference type="InterPro" id="IPR008929">
    <property type="entry name" value="Chondroitin_lyas"/>
</dbReference>
<dbReference type="SUPFAM" id="SSF48230">
    <property type="entry name" value="Chondroitin AC/alginate lyase"/>
    <property type="match status" value="1"/>
</dbReference>